<dbReference type="CDD" id="cd14475">
    <property type="entry name" value="SPX_SYG1_like"/>
    <property type="match status" value="1"/>
</dbReference>
<keyword evidence="12" id="KW-1185">Reference proteome</keyword>
<feature type="transmembrane region" description="Helical" evidence="7">
    <location>
        <begin position="713"/>
        <end position="738"/>
    </location>
</feature>
<protein>
    <recommendedName>
        <fullName evidence="13">Protein SYG1</fullName>
    </recommendedName>
</protein>
<evidence type="ECO:0000313" key="11">
    <source>
        <dbReference type="EMBL" id="CAX44710.1"/>
    </source>
</evidence>
<dbReference type="PANTHER" id="PTHR10783:SF103">
    <property type="entry name" value="SOLUTE CARRIER FAMILY 53 MEMBER 1"/>
    <property type="match status" value="1"/>
</dbReference>
<feature type="compositionally biased region" description="Acidic residues" evidence="6">
    <location>
        <begin position="947"/>
        <end position="962"/>
    </location>
</feature>
<evidence type="ECO:0000313" key="10">
    <source>
        <dbReference type="CGD" id="CAL0000168761"/>
    </source>
</evidence>
<dbReference type="RefSeq" id="XP_002417120.1">
    <property type="nucleotide sequence ID" value="XM_002417075.1"/>
</dbReference>
<dbReference type="InterPro" id="IPR004331">
    <property type="entry name" value="SPX_dom"/>
</dbReference>
<proteinExistence type="inferred from homology"/>
<feature type="transmembrane region" description="Helical" evidence="7">
    <location>
        <begin position="482"/>
        <end position="503"/>
    </location>
</feature>
<dbReference type="InterPro" id="IPR004342">
    <property type="entry name" value="EXS_C"/>
</dbReference>
<keyword evidence="5 7" id="KW-0472">Membrane</keyword>
<dbReference type="VEuPathDB" id="FungiDB:CD36_04510"/>
<comment type="subcellular location">
    <subcellularLocation>
        <location evidence="1">Membrane</location>
        <topology evidence="1">Multi-pass membrane protein</topology>
    </subcellularLocation>
</comment>
<dbReference type="PANTHER" id="PTHR10783">
    <property type="entry name" value="XENOTROPIC AND POLYTROPIC RETROVIRUS RECEPTOR 1-RELATED"/>
    <property type="match status" value="1"/>
</dbReference>
<feature type="compositionally biased region" description="Polar residues" evidence="6">
    <location>
        <begin position="970"/>
        <end position="980"/>
    </location>
</feature>
<dbReference type="GO" id="GO:0006817">
    <property type="term" value="P:phosphate ion transport"/>
    <property type="evidence" value="ECO:0007669"/>
    <property type="project" value="TreeGrafter"/>
</dbReference>
<gene>
    <name evidence="10" type="ordered locus">Cd36_04510</name>
    <name evidence="11" type="ORF">CD36_04510</name>
</gene>
<dbReference type="Pfam" id="PF03105">
    <property type="entry name" value="SPX"/>
    <property type="match status" value="1"/>
</dbReference>
<dbReference type="PROSITE" id="PS51382">
    <property type="entry name" value="SPX"/>
    <property type="match status" value="1"/>
</dbReference>
<evidence type="ECO:0000256" key="1">
    <source>
        <dbReference type="ARBA" id="ARBA00004141"/>
    </source>
</evidence>
<sequence length="988" mass="115317">MKFAESLKEGLVPEWQDQYVDYKQGKKLIKKCKKLQEEYAFDDTLKTQKKDINNTTDDRTPLITPTEPQQVYTSTGAINEYNNDDDVEGVPPLSAGQYSNSGYSRRRLSIFASSMKSSNKRDDYIKEKKNFTKWLNEQLMKVDDFYIEKEQDVYERFLLLQDQLYQLRDQKTQLIKEKNFHDNKNHPVKSNADHVVNKVNDFAFHTKSVISNLNRFELPSLPSLRFLKKWGTKRKQANRFEDEISLQIQDKADLNYAENRVRNGIVEISEGATTNDSTSLEESDGESIFIPNITAPQPPPPQTEEQLRKSRRRDYALHKQHFGVPYLYARKQLKSALLEHYRALSLLKSFKTMNRTAFRKITKKYDKALKTEIMQPFMHKIDTTSYFLTSDLLDKLISHVEELYIVFFDSTSTDRKHSLEKLKTIAYAINASEMRPPSFYKEFFVSGLFLGFGLPLFVLALYTGLDKTLNGEMTEGKYLLQIWAGFFLLNLTFILIAVNLAIFDKFKINYRFIFEFNIATTLNYKQFLVLPSFGFAFFAILAWFSFNNYWPHDFPGRDWPWIYFAVMLTILFLPGNMLYGNSRRWLQVALWRLLLSGLYPVEFRDFFLGDIVSSLTYTMGNISFFFCLYSHHWKGTLPGQMPSQNICGSDKSRLLGFFSTLPSIWRLLQCIRRYMDTGDWFPHLANSLKYTISSVYYITLSIYRIDRKTENRAVFIVFASMNSIISSIWDIVMDWSLLQSDSKNFLLRDHLFYKNPNYYYAAMIADVILRFQWIFYAFFTRQIQQSAVTSFCIAIAEILRRFIWILFRMENEHATNVILFRASKDTPLPYAVSNKVEKAIKKLVELRYYSKFSQQQEPSFQDYTMDFQPTSPINVGATASTIDTSAATGYSARDRDSHIDEVSVPISRKTIASTELSRRKSTFKVISDQLNRAHIKDFQRRKTALQIEDDSDDDEDEDEDELSLPPLRRTATTGGSSRLTSVRETEEV</sequence>
<dbReference type="PROSITE" id="PS51380">
    <property type="entry name" value="EXS"/>
    <property type="match status" value="1"/>
</dbReference>
<dbReference type="eggNOG" id="KOG1162">
    <property type="taxonomic scope" value="Eukaryota"/>
</dbReference>
<dbReference type="CGD" id="CAL0000168761">
    <property type="gene designation" value="Cd36_04510"/>
</dbReference>
<evidence type="ECO:0000256" key="6">
    <source>
        <dbReference type="SAM" id="MobiDB-lite"/>
    </source>
</evidence>
<dbReference type="GO" id="GO:0016036">
    <property type="term" value="P:cellular response to phosphate starvation"/>
    <property type="evidence" value="ECO:0007669"/>
    <property type="project" value="TreeGrafter"/>
</dbReference>
<evidence type="ECO:0008006" key="13">
    <source>
        <dbReference type="Google" id="ProtNLM"/>
    </source>
</evidence>
<dbReference type="EMBL" id="FM992688">
    <property type="protein sequence ID" value="CAX44710.1"/>
    <property type="molecule type" value="Genomic_DNA"/>
</dbReference>
<evidence type="ECO:0000256" key="4">
    <source>
        <dbReference type="ARBA" id="ARBA00022989"/>
    </source>
</evidence>
<feature type="domain" description="SPX" evidence="9">
    <location>
        <begin position="1"/>
        <end position="379"/>
    </location>
</feature>
<keyword evidence="4 7" id="KW-1133">Transmembrane helix</keyword>
<evidence type="ECO:0000259" key="9">
    <source>
        <dbReference type="PROSITE" id="PS51382"/>
    </source>
</evidence>
<feature type="transmembrane region" description="Helical" evidence="7">
    <location>
        <begin position="561"/>
        <end position="578"/>
    </location>
</feature>
<feature type="transmembrane region" description="Helical" evidence="7">
    <location>
        <begin position="758"/>
        <end position="779"/>
    </location>
</feature>
<dbReference type="AlphaFoldDB" id="B9W7P9"/>
<name>B9W7P9_CANDC</name>
<dbReference type="KEGG" id="cdu:CD36_04510"/>
<dbReference type="OrthoDB" id="9970435at2759"/>
<reference evidence="11 12" key="1">
    <citation type="journal article" date="2009" name="Genome Res.">
        <title>Comparative genomics of the fungal pathogens Candida dubliniensis and Candida albicans.</title>
        <authorList>
            <person name="Jackson A.P."/>
            <person name="Gamble J.A."/>
            <person name="Yeomans T."/>
            <person name="Moran G.P."/>
            <person name="Saunders D."/>
            <person name="Harris D."/>
            <person name="Aslett M."/>
            <person name="Barrell J.F."/>
            <person name="Butler G."/>
            <person name="Citiulo F."/>
            <person name="Coleman D.C."/>
            <person name="de Groot P.W.J."/>
            <person name="Goodwin T.J."/>
            <person name="Quail M.A."/>
            <person name="McQuillan J."/>
            <person name="Munro C.A."/>
            <person name="Pain A."/>
            <person name="Poulter R.T."/>
            <person name="Rajandream M.A."/>
            <person name="Renauld H."/>
            <person name="Spiering M.J."/>
            <person name="Tivey A."/>
            <person name="Gow N.A.R."/>
            <person name="Barrell B."/>
            <person name="Sullivan D.J."/>
            <person name="Berriman M."/>
        </authorList>
    </citation>
    <scope>NUCLEOTIDE SEQUENCE [LARGE SCALE GENOMIC DNA]</scope>
    <source>
        <strain evidence="12">CD36 / ATCC MYA-646 / CBS 7987 / NCPF 3949 / NRRL Y-17841</strain>
    </source>
</reference>
<dbReference type="GeneID" id="8044657"/>
<feature type="transmembrane region" description="Helical" evidence="7">
    <location>
        <begin position="524"/>
        <end position="546"/>
    </location>
</feature>
<evidence type="ECO:0000256" key="3">
    <source>
        <dbReference type="ARBA" id="ARBA00022692"/>
    </source>
</evidence>
<feature type="transmembrane region" description="Helical" evidence="7">
    <location>
        <begin position="786"/>
        <end position="807"/>
    </location>
</feature>
<feature type="region of interest" description="Disordered" evidence="6">
    <location>
        <begin position="945"/>
        <end position="988"/>
    </location>
</feature>
<dbReference type="Pfam" id="PF03124">
    <property type="entry name" value="EXS"/>
    <property type="match status" value="1"/>
</dbReference>
<dbReference type="HOGENOM" id="CLU_006116_1_1_1"/>
<evidence type="ECO:0000313" key="12">
    <source>
        <dbReference type="Proteomes" id="UP000002605"/>
    </source>
</evidence>
<dbReference type="GO" id="GO:0005794">
    <property type="term" value="C:Golgi apparatus"/>
    <property type="evidence" value="ECO:0007669"/>
    <property type="project" value="TreeGrafter"/>
</dbReference>
<feature type="region of interest" description="Disordered" evidence="6">
    <location>
        <begin position="290"/>
        <end position="311"/>
    </location>
</feature>
<evidence type="ECO:0000256" key="7">
    <source>
        <dbReference type="SAM" id="Phobius"/>
    </source>
</evidence>
<evidence type="ECO:0000259" key="8">
    <source>
        <dbReference type="PROSITE" id="PS51380"/>
    </source>
</evidence>
<accession>B9W7P9</accession>
<evidence type="ECO:0000256" key="2">
    <source>
        <dbReference type="ARBA" id="ARBA00009665"/>
    </source>
</evidence>
<feature type="domain" description="EXS" evidence="8">
    <location>
        <begin position="646"/>
        <end position="840"/>
    </location>
</feature>
<keyword evidence="3 7" id="KW-0812">Transmembrane</keyword>
<feature type="transmembrane region" description="Helical" evidence="7">
    <location>
        <begin position="443"/>
        <end position="462"/>
    </location>
</feature>
<dbReference type="GO" id="GO:0000822">
    <property type="term" value="F:inositol hexakisphosphate binding"/>
    <property type="evidence" value="ECO:0007669"/>
    <property type="project" value="TreeGrafter"/>
</dbReference>
<dbReference type="GO" id="GO:0005886">
    <property type="term" value="C:plasma membrane"/>
    <property type="evidence" value="ECO:0007669"/>
    <property type="project" value="TreeGrafter"/>
</dbReference>
<organism evidence="11 12">
    <name type="scientific">Candida dubliniensis (strain CD36 / ATCC MYA-646 / CBS 7987 / NCPF 3949 / NRRL Y-17841)</name>
    <name type="common">Yeast</name>
    <dbReference type="NCBI Taxonomy" id="573826"/>
    <lineage>
        <taxon>Eukaryota</taxon>
        <taxon>Fungi</taxon>
        <taxon>Dikarya</taxon>
        <taxon>Ascomycota</taxon>
        <taxon>Saccharomycotina</taxon>
        <taxon>Pichiomycetes</taxon>
        <taxon>Debaryomycetaceae</taxon>
        <taxon>Candida/Lodderomyces clade</taxon>
        <taxon>Candida</taxon>
    </lineage>
</organism>
<comment type="similarity">
    <text evidence="2">Belongs to the SYG1 (TC 2.A.94) family.</text>
</comment>
<dbReference type="Proteomes" id="UP000002605">
    <property type="component" value="Chromosome 1"/>
</dbReference>
<evidence type="ECO:0000256" key="5">
    <source>
        <dbReference type="ARBA" id="ARBA00023136"/>
    </source>
</evidence>